<feature type="chain" id="PRO_5039891981" description="DUF4468 domain-containing protein" evidence="1">
    <location>
        <begin position="26"/>
        <end position="407"/>
    </location>
</feature>
<dbReference type="RefSeq" id="WP_250860675.1">
    <property type="nucleotide sequence ID" value="NZ_JAGSOJ010000004.1"/>
</dbReference>
<proteinExistence type="predicted"/>
<evidence type="ECO:0000313" key="2">
    <source>
        <dbReference type="EMBL" id="MCM1991550.1"/>
    </source>
</evidence>
<evidence type="ECO:0000256" key="1">
    <source>
        <dbReference type="SAM" id="SignalP"/>
    </source>
</evidence>
<dbReference type="Proteomes" id="UP001056429">
    <property type="component" value="Unassembled WGS sequence"/>
</dbReference>
<reference evidence="2" key="1">
    <citation type="journal article" date="2021" name="mSystems">
        <title>Bacteria and Archaea Synergistically Convert Glycine Betaine to Biogenic Methane in the Formosa Cold Seep of the South China Sea.</title>
        <authorList>
            <person name="Li L."/>
            <person name="Zhang W."/>
            <person name="Zhang S."/>
            <person name="Song L."/>
            <person name="Sun Q."/>
            <person name="Zhang H."/>
            <person name="Xiang H."/>
            <person name="Dong X."/>
        </authorList>
    </citation>
    <scope>NUCLEOTIDE SEQUENCE</scope>
    <source>
        <strain evidence="2">ZWT</strain>
    </source>
</reference>
<accession>A0A9J6P5X3</accession>
<sequence length="407" mass="46082">MNRKRILSLMMAATLLVSGASTAFAQENGKKDDVKKMNTQNVKIELYGKENSEKHVEYKVVDENEIKDEGMKKWISSNIEKPGVSLYTEDKDYNYIMVANGMAGGSGHEMVVTDMYSKGNTLYVEYHHNQPHADVMTMNIAYPFTIVKIKKDVKVKQVKGENQSVELTIIKNEDIKDEGIKNWIGENINEKGVSLYTKDKDYNYVMVANGMSGGSQHSMIINGMYVDGDTLYVNYDHFQTENGKRFRNLEYPSAIARISKDVKIKEVKVDQKEEKKELVHIAGTIKKIDNSEKNPELAGESRFFTIETKEGKSIDVFCSILDAKIKGYENIKVGNIIDFKGEKSEYGDYYVVVEGTVKKAQESDKTDKIDKSTTLGEIEEMIKSAKSSDEKLRVIKAVIQILNGLFR</sequence>
<evidence type="ECO:0000313" key="3">
    <source>
        <dbReference type="Proteomes" id="UP001056429"/>
    </source>
</evidence>
<protein>
    <recommendedName>
        <fullName evidence="4">DUF4468 domain-containing protein</fullName>
    </recommendedName>
</protein>
<keyword evidence="3" id="KW-1185">Reference proteome</keyword>
<dbReference type="AlphaFoldDB" id="A0A9J6P5X3"/>
<dbReference type="EMBL" id="JAGSOJ010000004">
    <property type="protein sequence ID" value="MCM1991550.1"/>
    <property type="molecule type" value="Genomic_DNA"/>
</dbReference>
<reference evidence="2" key="2">
    <citation type="submission" date="2021-04" db="EMBL/GenBank/DDBJ databases">
        <authorList>
            <person name="Dong X."/>
        </authorList>
    </citation>
    <scope>NUCLEOTIDE SEQUENCE</scope>
    <source>
        <strain evidence="2">ZWT</strain>
    </source>
</reference>
<organism evidence="2 3">
    <name type="scientific">Oceanirhabdus seepicola</name>
    <dbReference type="NCBI Taxonomy" id="2828781"/>
    <lineage>
        <taxon>Bacteria</taxon>
        <taxon>Bacillati</taxon>
        <taxon>Bacillota</taxon>
        <taxon>Clostridia</taxon>
        <taxon>Eubacteriales</taxon>
        <taxon>Clostridiaceae</taxon>
        <taxon>Oceanirhabdus</taxon>
    </lineage>
</organism>
<evidence type="ECO:0008006" key="4">
    <source>
        <dbReference type="Google" id="ProtNLM"/>
    </source>
</evidence>
<comment type="caution">
    <text evidence="2">The sequence shown here is derived from an EMBL/GenBank/DDBJ whole genome shotgun (WGS) entry which is preliminary data.</text>
</comment>
<name>A0A9J6P5X3_9CLOT</name>
<keyword evidence="1" id="KW-0732">Signal</keyword>
<feature type="signal peptide" evidence="1">
    <location>
        <begin position="1"/>
        <end position="25"/>
    </location>
</feature>
<gene>
    <name evidence="2" type="ORF">KDK92_17585</name>
</gene>